<protein>
    <submittedName>
        <fullName evidence="5">Protein ASPARTIC PROTEASE IN GUARD CELL 1</fullName>
    </submittedName>
</protein>
<dbReference type="InterPro" id="IPR032861">
    <property type="entry name" value="TAXi_N"/>
</dbReference>
<dbReference type="SUPFAM" id="SSF50630">
    <property type="entry name" value="Acid proteases"/>
    <property type="match status" value="1"/>
</dbReference>
<feature type="active site" evidence="2">
    <location>
        <position position="137"/>
    </location>
</feature>
<dbReference type="InterPro" id="IPR021109">
    <property type="entry name" value="Peptidase_aspartic_dom_sf"/>
</dbReference>
<accession>A0AAW2YCN6</accession>
<dbReference type="InterPro" id="IPR001969">
    <property type="entry name" value="Aspartic_peptidase_AS"/>
</dbReference>
<reference evidence="5" key="1">
    <citation type="submission" date="2020-06" db="EMBL/GenBank/DDBJ databases">
        <authorList>
            <person name="Li T."/>
            <person name="Hu X."/>
            <person name="Zhang T."/>
            <person name="Song X."/>
            <person name="Zhang H."/>
            <person name="Dai N."/>
            <person name="Sheng W."/>
            <person name="Hou X."/>
            <person name="Wei L."/>
        </authorList>
    </citation>
    <scope>NUCLEOTIDE SEQUENCE</scope>
    <source>
        <strain evidence="5">KEN1</strain>
        <tissue evidence="5">Leaf</tissue>
    </source>
</reference>
<evidence type="ECO:0000256" key="1">
    <source>
        <dbReference type="ARBA" id="ARBA00007447"/>
    </source>
</evidence>
<comment type="caution">
    <text evidence="5">The sequence shown here is derived from an EMBL/GenBank/DDBJ whole genome shotgun (WGS) entry which is preliminary data.</text>
</comment>
<keyword evidence="5" id="KW-0378">Hydrolase</keyword>
<dbReference type="GO" id="GO:0004190">
    <property type="term" value="F:aspartic-type endopeptidase activity"/>
    <property type="evidence" value="ECO:0007669"/>
    <property type="project" value="InterPro"/>
</dbReference>
<dbReference type="GO" id="GO:0006508">
    <property type="term" value="P:proteolysis"/>
    <property type="evidence" value="ECO:0007669"/>
    <property type="project" value="UniProtKB-KW"/>
</dbReference>
<proteinExistence type="inferred from homology"/>
<dbReference type="EMBL" id="JACGWN010000001">
    <property type="protein sequence ID" value="KAL0463630.1"/>
    <property type="molecule type" value="Genomic_DNA"/>
</dbReference>
<dbReference type="Pfam" id="PF14543">
    <property type="entry name" value="TAXi_N"/>
    <property type="match status" value="1"/>
</dbReference>
<comment type="similarity">
    <text evidence="1">Belongs to the peptidase A1 family.</text>
</comment>
<evidence type="ECO:0000256" key="3">
    <source>
        <dbReference type="SAM" id="MobiDB-lite"/>
    </source>
</evidence>
<dbReference type="InterPro" id="IPR032799">
    <property type="entry name" value="TAXi_C"/>
</dbReference>
<feature type="region of interest" description="Disordered" evidence="3">
    <location>
        <begin position="14"/>
        <end position="40"/>
    </location>
</feature>
<sequence length="432" mass="46346">MLLPRSRKTQDLFSLNSQNVLPSKHQVRHRHPPVSPDSSLSFELHPRLSVRGTSERDYGTLTLARLARDSARVKAIQTRLDLVSLDIKKADLTPLEVEFEEQKLEGPVISGTSQGSGEYFCRVGVGNPPTQAYMVLDTGSDVNWVQCAPCADCYQQADPIFDPSLSSSFAPLTCETQQCKSLDVSECRNGTCLYEVSYGDGSYTVGDFVTETITFGGSAAVNKVAIGCGHNNEGLFVGAAGLIGLGGGPLSFPSQINASSFLTVSWTGTPTPPRLSSSTRFRRLTPVAGELLSIPPSTFQLNDNGNGGVIVDSGTAVTRLQMEAYNSMRDAFKKGTKDLPSTNGVALFDTCYDLSSRKNVEVPTVAFHFGNGKELSLPAKNYMIPVDSSGTFCFAFAPTSSSLGIIGNVQQQGTRVSYDLTNSLIGFSPNKC</sequence>
<dbReference type="PROSITE" id="PS51767">
    <property type="entry name" value="PEPTIDASE_A1"/>
    <property type="match status" value="1"/>
</dbReference>
<gene>
    <name evidence="5" type="ORF">Slati_0250600</name>
</gene>
<dbReference type="Pfam" id="PF14541">
    <property type="entry name" value="TAXi_C"/>
    <property type="match status" value="1"/>
</dbReference>
<organism evidence="5">
    <name type="scientific">Sesamum latifolium</name>
    <dbReference type="NCBI Taxonomy" id="2727402"/>
    <lineage>
        <taxon>Eukaryota</taxon>
        <taxon>Viridiplantae</taxon>
        <taxon>Streptophyta</taxon>
        <taxon>Embryophyta</taxon>
        <taxon>Tracheophyta</taxon>
        <taxon>Spermatophyta</taxon>
        <taxon>Magnoliopsida</taxon>
        <taxon>eudicotyledons</taxon>
        <taxon>Gunneridae</taxon>
        <taxon>Pentapetalae</taxon>
        <taxon>asterids</taxon>
        <taxon>lamiids</taxon>
        <taxon>Lamiales</taxon>
        <taxon>Pedaliaceae</taxon>
        <taxon>Sesamum</taxon>
    </lineage>
</organism>
<evidence type="ECO:0000256" key="2">
    <source>
        <dbReference type="PIRSR" id="PIRSR601461-1"/>
    </source>
</evidence>
<dbReference type="FunFam" id="2.40.70.10:FF:000031">
    <property type="entry name" value="Aspartyl protease AED1"/>
    <property type="match status" value="1"/>
</dbReference>
<feature type="active site" evidence="2">
    <location>
        <position position="312"/>
    </location>
</feature>
<evidence type="ECO:0000313" key="5">
    <source>
        <dbReference type="EMBL" id="KAL0463630.1"/>
    </source>
</evidence>
<dbReference type="InterPro" id="IPR001461">
    <property type="entry name" value="Aspartic_peptidase_A1"/>
</dbReference>
<dbReference type="PANTHER" id="PTHR13683">
    <property type="entry name" value="ASPARTYL PROTEASES"/>
    <property type="match status" value="1"/>
</dbReference>
<dbReference type="AlphaFoldDB" id="A0AAW2YCN6"/>
<evidence type="ECO:0000259" key="4">
    <source>
        <dbReference type="PROSITE" id="PS51767"/>
    </source>
</evidence>
<dbReference type="Gene3D" id="2.40.70.10">
    <property type="entry name" value="Acid Proteases"/>
    <property type="match status" value="2"/>
</dbReference>
<keyword evidence="5" id="KW-0645">Protease</keyword>
<dbReference type="InterPro" id="IPR033121">
    <property type="entry name" value="PEPTIDASE_A1"/>
</dbReference>
<dbReference type="PANTHER" id="PTHR13683:SF775">
    <property type="entry name" value="EUKARYOTIC ASPARTYL PROTEASE FAMILY PROTEIN"/>
    <property type="match status" value="1"/>
</dbReference>
<name>A0AAW2YCN6_9LAMI</name>
<reference evidence="5" key="2">
    <citation type="journal article" date="2024" name="Plant">
        <title>Genomic evolution and insights into agronomic trait innovations of Sesamum species.</title>
        <authorList>
            <person name="Miao H."/>
            <person name="Wang L."/>
            <person name="Qu L."/>
            <person name="Liu H."/>
            <person name="Sun Y."/>
            <person name="Le M."/>
            <person name="Wang Q."/>
            <person name="Wei S."/>
            <person name="Zheng Y."/>
            <person name="Lin W."/>
            <person name="Duan Y."/>
            <person name="Cao H."/>
            <person name="Xiong S."/>
            <person name="Wang X."/>
            <person name="Wei L."/>
            <person name="Li C."/>
            <person name="Ma Q."/>
            <person name="Ju M."/>
            <person name="Zhao R."/>
            <person name="Li G."/>
            <person name="Mu C."/>
            <person name="Tian Q."/>
            <person name="Mei H."/>
            <person name="Zhang T."/>
            <person name="Gao T."/>
            <person name="Zhang H."/>
        </authorList>
    </citation>
    <scope>NUCLEOTIDE SEQUENCE</scope>
    <source>
        <strain evidence="5">KEN1</strain>
    </source>
</reference>
<feature type="domain" description="Peptidase A1" evidence="4">
    <location>
        <begin position="119"/>
        <end position="428"/>
    </location>
</feature>
<dbReference type="PROSITE" id="PS00141">
    <property type="entry name" value="ASP_PROTEASE"/>
    <property type="match status" value="1"/>
</dbReference>